<name>A0A1T5BPJ0_9SPHN</name>
<dbReference type="AlphaFoldDB" id="A0A1T5BPJ0"/>
<dbReference type="OrthoDB" id="7873635at2"/>
<dbReference type="Proteomes" id="UP000190044">
    <property type="component" value="Unassembled WGS sequence"/>
</dbReference>
<organism evidence="2 3">
    <name type="scientific">Sphingopyxis flava</name>
    <dbReference type="NCBI Taxonomy" id="1507287"/>
    <lineage>
        <taxon>Bacteria</taxon>
        <taxon>Pseudomonadati</taxon>
        <taxon>Pseudomonadota</taxon>
        <taxon>Alphaproteobacteria</taxon>
        <taxon>Sphingomonadales</taxon>
        <taxon>Sphingomonadaceae</taxon>
        <taxon>Sphingopyxis</taxon>
    </lineage>
</organism>
<reference evidence="3" key="1">
    <citation type="submission" date="2017-02" db="EMBL/GenBank/DDBJ databases">
        <authorList>
            <person name="Varghese N."/>
            <person name="Submissions S."/>
        </authorList>
    </citation>
    <scope>NUCLEOTIDE SEQUENCE [LARGE SCALE GENOMIC DNA]</scope>
    <source>
        <strain evidence="3">R11H</strain>
    </source>
</reference>
<accession>A0A1T5BPJ0</accession>
<evidence type="ECO:0000313" key="2">
    <source>
        <dbReference type="EMBL" id="SKB48830.1"/>
    </source>
</evidence>
<protein>
    <submittedName>
        <fullName evidence="2">Uncharacterized protein</fullName>
    </submittedName>
</protein>
<evidence type="ECO:0000256" key="1">
    <source>
        <dbReference type="SAM" id="MobiDB-lite"/>
    </source>
</evidence>
<dbReference type="RefSeq" id="WP_079638049.1">
    <property type="nucleotide sequence ID" value="NZ_FUYP01000007.1"/>
</dbReference>
<proteinExistence type="predicted"/>
<dbReference type="EMBL" id="FUYP01000007">
    <property type="protein sequence ID" value="SKB48830.1"/>
    <property type="molecule type" value="Genomic_DNA"/>
</dbReference>
<evidence type="ECO:0000313" key="3">
    <source>
        <dbReference type="Proteomes" id="UP000190044"/>
    </source>
</evidence>
<feature type="compositionally biased region" description="Basic and acidic residues" evidence="1">
    <location>
        <begin position="62"/>
        <end position="72"/>
    </location>
</feature>
<feature type="region of interest" description="Disordered" evidence="1">
    <location>
        <begin position="40"/>
        <end position="90"/>
    </location>
</feature>
<gene>
    <name evidence="2" type="ORF">SAMN06295937_100726</name>
</gene>
<keyword evidence="3" id="KW-1185">Reference proteome</keyword>
<sequence length="90" mass="9812">MQPAIRRFALPVLTATLAAGAGVFALWRWRRRARHDGHAAAFSSAETDPENFAQTRSAGPDAMRDPAVRAWDEVDQASDESFPASDPPGY</sequence>